<reference evidence="2 3" key="1">
    <citation type="submission" date="2024-05" db="EMBL/GenBank/DDBJ databases">
        <title>Roseateles sp. 2.12 16S ribosomal RNA gene Genome sequencing and assembly.</title>
        <authorList>
            <person name="Woo H."/>
        </authorList>
    </citation>
    <scope>NUCLEOTIDE SEQUENCE [LARGE SCALE GENOMIC DNA]</scope>
    <source>
        <strain evidence="2 3">2.12</strain>
    </source>
</reference>
<comment type="caution">
    <text evidence="2">The sequence shown here is derived from an EMBL/GenBank/DDBJ whole genome shotgun (WGS) entry which is preliminary data.</text>
</comment>
<feature type="region of interest" description="Disordered" evidence="1">
    <location>
        <begin position="56"/>
        <end position="80"/>
    </location>
</feature>
<dbReference type="Proteomes" id="UP001462640">
    <property type="component" value="Unassembled WGS sequence"/>
</dbReference>
<evidence type="ECO:0000256" key="1">
    <source>
        <dbReference type="SAM" id="MobiDB-lite"/>
    </source>
</evidence>
<evidence type="ECO:0000313" key="2">
    <source>
        <dbReference type="EMBL" id="MEO3714041.1"/>
    </source>
</evidence>
<accession>A0ABV0GG58</accession>
<evidence type="ECO:0000313" key="3">
    <source>
        <dbReference type="Proteomes" id="UP001462640"/>
    </source>
</evidence>
<organism evidence="2 3">
    <name type="scientific">Roseateles flavus</name>
    <dbReference type="NCBI Taxonomy" id="3149041"/>
    <lineage>
        <taxon>Bacteria</taxon>
        <taxon>Pseudomonadati</taxon>
        <taxon>Pseudomonadota</taxon>
        <taxon>Betaproteobacteria</taxon>
        <taxon>Burkholderiales</taxon>
        <taxon>Sphaerotilaceae</taxon>
        <taxon>Roseateles</taxon>
    </lineage>
</organism>
<keyword evidence="3" id="KW-1185">Reference proteome</keyword>
<dbReference type="RefSeq" id="WP_347610993.1">
    <property type="nucleotide sequence ID" value="NZ_JBDPZC010000006.1"/>
</dbReference>
<name>A0ABV0GG58_9BURK</name>
<protein>
    <submittedName>
        <fullName evidence="2">AlpA family phage regulatory protein</fullName>
    </submittedName>
</protein>
<gene>
    <name evidence="2" type="ORF">ABDJ40_14845</name>
</gene>
<sequence length="80" mass="8790">MSFANIILNREQAAEAMSLALSTFEEGVRQGLYPRPRKLSANRVGWLRKDLERAAEALPESDLPPPPNTGASKRKAKAEA</sequence>
<dbReference type="EMBL" id="JBDPZC010000006">
    <property type="protein sequence ID" value="MEO3714041.1"/>
    <property type="molecule type" value="Genomic_DNA"/>
</dbReference>
<proteinExistence type="predicted"/>